<reference evidence="2" key="1">
    <citation type="submission" date="2018-01" db="EMBL/GenBank/DDBJ databases">
        <title>An insight into the sialome of Amazonian anophelines.</title>
        <authorList>
            <person name="Ribeiro J.M."/>
            <person name="Scarpassa V."/>
            <person name="Calvo E."/>
        </authorList>
    </citation>
    <scope>NUCLEOTIDE SEQUENCE</scope>
</reference>
<feature type="region of interest" description="Disordered" evidence="1">
    <location>
        <begin position="139"/>
        <end position="167"/>
    </location>
</feature>
<proteinExistence type="predicted"/>
<accession>A0A2M4D4L4</accession>
<protein>
    <submittedName>
        <fullName evidence="2">Putative secreted protein</fullName>
    </submittedName>
</protein>
<feature type="compositionally biased region" description="Pro residues" evidence="1">
    <location>
        <begin position="149"/>
        <end position="159"/>
    </location>
</feature>
<evidence type="ECO:0000256" key="1">
    <source>
        <dbReference type="SAM" id="MobiDB-lite"/>
    </source>
</evidence>
<evidence type="ECO:0000313" key="2">
    <source>
        <dbReference type="EMBL" id="MBW72510.1"/>
    </source>
</evidence>
<organism evidence="2">
    <name type="scientific">Anopheles darlingi</name>
    <name type="common">Mosquito</name>
    <dbReference type="NCBI Taxonomy" id="43151"/>
    <lineage>
        <taxon>Eukaryota</taxon>
        <taxon>Metazoa</taxon>
        <taxon>Ecdysozoa</taxon>
        <taxon>Arthropoda</taxon>
        <taxon>Hexapoda</taxon>
        <taxon>Insecta</taxon>
        <taxon>Pterygota</taxon>
        <taxon>Neoptera</taxon>
        <taxon>Endopterygota</taxon>
        <taxon>Diptera</taxon>
        <taxon>Nematocera</taxon>
        <taxon>Culicoidea</taxon>
        <taxon>Culicidae</taxon>
        <taxon>Anophelinae</taxon>
        <taxon>Anopheles</taxon>
    </lineage>
</organism>
<sequence>MALSKIAKGGASAGAHRRRIVVVLIAVNVRTAAVVLTSMSRRRTTTTTDGRPPLGPFLSHRSGRKRKRAKGFCWVAGRGIGLWSVCSMENCLNSSSFRPKSRGRGLQGWESCVARARAHTVNCMLYFCFYGQRRASANEEKSAAQLQQQPPPPAPPAPPAHAACSLS</sequence>
<dbReference type="AlphaFoldDB" id="A0A2M4D4L4"/>
<dbReference type="EMBL" id="GGFL01008332">
    <property type="protein sequence ID" value="MBW72510.1"/>
    <property type="molecule type" value="Transcribed_RNA"/>
</dbReference>
<name>A0A2M4D4L4_ANODA</name>